<evidence type="ECO:0000313" key="3">
    <source>
        <dbReference type="Proteomes" id="UP000270094"/>
    </source>
</evidence>
<dbReference type="AlphaFoldDB" id="A0A3P7JN55"/>
<evidence type="ECO:0000313" key="2">
    <source>
        <dbReference type="EMBL" id="VDM82293.1"/>
    </source>
</evidence>
<keyword evidence="3" id="KW-1185">Reference proteome</keyword>
<evidence type="ECO:0000256" key="1">
    <source>
        <dbReference type="SAM" id="Phobius"/>
    </source>
</evidence>
<feature type="transmembrane region" description="Helical" evidence="1">
    <location>
        <begin position="24"/>
        <end position="52"/>
    </location>
</feature>
<gene>
    <name evidence="2" type="ORF">SVUK_LOCUS17291</name>
</gene>
<sequence>MVTPTTVEGVHTLIRTEEIRMDIVIMNVIMGMTSMYIVMMLIIMDIVVITGIPTAIMGTKSESRFVSVNHCLIYNIILTRIWAHLDIWLRSKPNFFDTNREQQVSIMSTDGNTPPVCDKTFFSISKKTSIFAIDLHMSEEIR</sequence>
<keyword evidence="1" id="KW-0472">Membrane</keyword>
<dbReference type="EMBL" id="UYYB01116914">
    <property type="protein sequence ID" value="VDM82293.1"/>
    <property type="molecule type" value="Genomic_DNA"/>
</dbReference>
<dbReference type="Proteomes" id="UP000270094">
    <property type="component" value="Unassembled WGS sequence"/>
</dbReference>
<keyword evidence="1" id="KW-0812">Transmembrane</keyword>
<protein>
    <submittedName>
        <fullName evidence="2">Uncharacterized protein</fullName>
    </submittedName>
</protein>
<accession>A0A3P7JN55</accession>
<name>A0A3P7JN55_STRVU</name>
<keyword evidence="1" id="KW-1133">Transmembrane helix</keyword>
<reference evidence="2 3" key="1">
    <citation type="submission" date="2018-11" db="EMBL/GenBank/DDBJ databases">
        <authorList>
            <consortium name="Pathogen Informatics"/>
        </authorList>
    </citation>
    <scope>NUCLEOTIDE SEQUENCE [LARGE SCALE GENOMIC DNA]</scope>
</reference>
<proteinExistence type="predicted"/>
<organism evidence="2 3">
    <name type="scientific">Strongylus vulgaris</name>
    <name type="common">Blood worm</name>
    <dbReference type="NCBI Taxonomy" id="40348"/>
    <lineage>
        <taxon>Eukaryota</taxon>
        <taxon>Metazoa</taxon>
        <taxon>Ecdysozoa</taxon>
        <taxon>Nematoda</taxon>
        <taxon>Chromadorea</taxon>
        <taxon>Rhabditida</taxon>
        <taxon>Rhabditina</taxon>
        <taxon>Rhabditomorpha</taxon>
        <taxon>Strongyloidea</taxon>
        <taxon>Strongylidae</taxon>
        <taxon>Strongylus</taxon>
    </lineage>
</organism>